<protein>
    <submittedName>
        <fullName evidence="2">Uncharacterized protein</fullName>
    </submittedName>
</protein>
<name>A0ABU6VHM3_9FABA</name>
<sequence>MANEWRLGFNYPIIELGRLDPISRTVAPNSGSPTSRASRVVEMGDQRCVGHTIVSGPAIPRRVEAHRGFVRRRRFVASVSSKGRSTGGTGVFLKSRSSARPPLALGE</sequence>
<evidence type="ECO:0000313" key="3">
    <source>
        <dbReference type="Proteomes" id="UP001341840"/>
    </source>
</evidence>
<reference evidence="2 3" key="1">
    <citation type="journal article" date="2023" name="Plants (Basel)">
        <title>Bridging the Gap: Combining Genomics and Transcriptomics Approaches to Understand Stylosanthes scabra, an Orphan Legume from the Brazilian Caatinga.</title>
        <authorList>
            <person name="Ferreira-Neto J.R.C."/>
            <person name="da Silva M.D."/>
            <person name="Binneck E."/>
            <person name="de Melo N.F."/>
            <person name="da Silva R.H."/>
            <person name="de Melo A.L.T.M."/>
            <person name="Pandolfi V."/>
            <person name="Bustamante F.O."/>
            <person name="Brasileiro-Vidal A.C."/>
            <person name="Benko-Iseppon A.M."/>
        </authorList>
    </citation>
    <scope>NUCLEOTIDE SEQUENCE [LARGE SCALE GENOMIC DNA]</scope>
    <source>
        <tissue evidence="2">Leaves</tissue>
    </source>
</reference>
<comment type="caution">
    <text evidence="2">The sequence shown here is derived from an EMBL/GenBank/DDBJ whole genome shotgun (WGS) entry which is preliminary data.</text>
</comment>
<dbReference type="EMBL" id="JASCZI010151296">
    <property type="protein sequence ID" value="MED6171791.1"/>
    <property type="molecule type" value="Genomic_DNA"/>
</dbReference>
<evidence type="ECO:0000313" key="2">
    <source>
        <dbReference type="EMBL" id="MED6171791.1"/>
    </source>
</evidence>
<evidence type="ECO:0000256" key="1">
    <source>
        <dbReference type="SAM" id="MobiDB-lite"/>
    </source>
</evidence>
<gene>
    <name evidence="2" type="ORF">PIB30_044145</name>
</gene>
<dbReference type="Proteomes" id="UP001341840">
    <property type="component" value="Unassembled WGS sequence"/>
</dbReference>
<accession>A0ABU6VHM3</accession>
<feature type="region of interest" description="Disordered" evidence="1">
    <location>
        <begin position="80"/>
        <end position="107"/>
    </location>
</feature>
<proteinExistence type="predicted"/>
<keyword evidence="3" id="KW-1185">Reference proteome</keyword>
<organism evidence="2 3">
    <name type="scientific">Stylosanthes scabra</name>
    <dbReference type="NCBI Taxonomy" id="79078"/>
    <lineage>
        <taxon>Eukaryota</taxon>
        <taxon>Viridiplantae</taxon>
        <taxon>Streptophyta</taxon>
        <taxon>Embryophyta</taxon>
        <taxon>Tracheophyta</taxon>
        <taxon>Spermatophyta</taxon>
        <taxon>Magnoliopsida</taxon>
        <taxon>eudicotyledons</taxon>
        <taxon>Gunneridae</taxon>
        <taxon>Pentapetalae</taxon>
        <taxon>rosids</taxon>
        <taxon>fabids</taxon>
        <taxon>Fabales</taxon>
        <taxon>Fabaceae</taxon>
        <taxon>Papilionoideae</taxon>
        <taxon>50 kb inversion clade</taxon>
        <taxon>dalbergioids sensu lato</taxon>
        <taxon>Dalbergieae</taxon>
        <taxon>Pterocarpus clade</taxon>
        <taxon>Stylosanthes</taxon>
    </lineage>
</organism>